<keyword evidence="3" id="KW-1185">Reference proteome</keyword>
<dbReference type="RefSeq" id="WP_041132560.1">
    <property type="nucleotide sequence ID" value="NZ_CP010407.1"/>
</dbReference>
<dbReference type="EMBL" id="CP010407">
    <property type="protein sequence ID" value="AJF68638.1"/>
    <property type="molecule type" value="Genomic_DNA"/>
</dbReference>
<organism evidence="2 3">
    <name type="scientific">Streptomyces vietnamensis</name>
    <dbReference type="NCBI Taxonomy" id="362257"/>
    <lineage>
        <taxon>Bacteria</taxon>
        <taxon>Bacillati</taxon>
        <taxon>Actinomycetota</taxon>
        <taxon>Actinomycetes</taxon>
        <taxon>Kitasatosporales</taxon>
        <taxon>Streptomycetaceae</taxon>
        <taxon>Streptomyces</taxon>
    </lineage>
</organism>
<dbReference type="HOGENOM" id="CLU_1926477_0_0_11"/>
<feature type="compositionally biased region" description="Basic and acidic residues" evidence="1">
    <location>
        <begin position="86"/>
        <end position="103"/>
    </location>
</feature>
<proteinExistence type="predicted"/>
<accession>A0A0B5IG14</accession>
<reference evidence="2 3" key="1">
    <citation type="submission" date="2014-12" db="EMBL/GenBank/DDBJ databases">
        <title>Complete genome sequence of Streptomyces vietnamensis strain GIMV4.0001, a genetic manipulable producer of the benzoisochromanequinone antibiotic granaticin.</title>
        <authorList>
            <person name="Deng M.R."/>
            <person name="Guo J."/>
            <person name="Ma L.Y."/>
            <person name="Feng G.D."/>
            <person name="Mo C.Y."/>
            <person name="Zhu H.H."/>
        </authorList>
    </citation>
    <scope>NUCLEOTIDE SEQUENCE [LARGE SCALE GENOMIC DNA]</scope>
    <source>
        <strain evidence="3">GIMV4.0001</strain>
    </source>
</reference>
<sequence>MITELALERVQFTCGHCWHEWSTDYDVQQYRDDQGGDWEYFSRDGVAVPSPYTPAGAVPCPRCGRRWVGRILARRRIPAAPGPADTPRENIVDAPGHRPERHGAPLLGASAHSQPQQSRPPMERAGAAATG</sequence>
<feature type="region of interest" description="Disordered" evidence="1">
    <location>
        <begin position="75"/>
        <end position="131"/>
    </location>
</feature>
<dbReference type="AlphaFoldDB" id="A0A0B5IG14"/>
<gene>
    <name evidence="2" type="ORF">SVTN_34170</name>
</gene>
<protein>
    <submittedName>
        <fullName evidence="2">Uncharacterized protein</fullName>
    </submittedName>
</protein>
<evidence type="ECO:0000313" key="3">
    <source>
        <dbReference type="Proteomes" id="UP000031774"/>
    </source>
</evidence>
<evidence type="ECO:0000313" key="2">
    <source>
        <dbReference type="EMBL" id="AJF68638.1"/>
    </source>
</evidence>
<dbReference type="KEGG" id="svt:SVTN_34170"/>
<name>A0A0B5IG14_9ACTN</name>
<dbReference type="Proteomes" id="UP000031774">
    <property type="component" value="Chromosome"/>
</dbReference>
<evidence type="ECO:0000256" key="1">
    <source>
        <dbReference type="SAM" id="MobiDB-lite"/>
    </source>
</evidence>